<reference evidence="2 3" key="1">
    <citation type="journal article" date="2018" name="Nat. Ecol. Evol.">
        <title>Pezizomycetes genomes reveal the molecular basis of ectomycorrhizal truffle lifestyle.</title>
        <authorList>
            <person name="Murat C."/>
            <person name="Payen T."/>
            <person name="Noel B."/>
            <person name="Kuo A."/>
            <person name="Morin E."/>
            <person name="Chen J."/>
            <person name="Kohler A."/>
            <person name="Krizsan K."/>
            <person name="Balestrini R."/>
            <person name="Da Silva C."/>
            <person name="Montanini B."/>
            <person name="Hainaut M."/>
            <person name="Levati E."/>
            <person name="Barry K.W."/>
            <person name="Belfiori B."/>
            <person name="Cichocki N."/>
            <person name="Clum A."/>
            <person name="Dockter R.B."/>
            <person name="Fauchery L."/>
            <person name="Guy J."/>
            <person name="Iotti M."/>
            <person name="Le Tacon F."/>
            <person name="Lindquist E.A."/>
            <person name="Lipzen A."/>
            <person name="Malagnac F."/>
            <person name="Mello A."/>
            <person name="Molinier V."/>
            <person name="Miyauchi S."/>
            <person name="Poulain J."/>
            <person name="Riccioni C."/>
            <person name="Rubini A."/>
            <person name="Sitrit Y."/>
            <person name="Splivallo R."/>
            <person name="Traeger S."/>
            <person name="Wang M."/>
            <person name="Zifcakova L."/>
            <person name="Wipf D."/>
            <person name="Zambonelli A."/>
            <person name="Paolocci F."/>
            <person name="Nowrousian M."/>
            <person name="Ottonello S."/>
            <person name="Baldrian P."/>
            <person name="Spatafora J.W."/>
            <person name="Henrissat B."/>
            <person name="Nagy L.G."/>
            <person name="Aury J.M."/>
            <person name="Wincker P."/>
            <person name="Grigoriev I.V."/>
            <person name="Bonfante P."/>
            <person name="Martin F.M."/>
        </authorList>
    </citation>
    <scope>NUCLEOTIDE SEQUENCE [LARGE SCALE GENOMIC DNA]</scope>
    <source>
        <strain evidence="2 3">ATCC MYA-4762</strain>
    </source>
</reference>
<keyword evidence="3" id="KW-1185">Reference proteome</keyword>
<evidence type="ECO:0000256" key="1">
    <source>
        <dbReference type="SAM" id="MobiDB-lite"/>
    </source>
</evidence>
<accession>A0A3N4M1R9</accession>
<sequence>MRRGGGLEVKALAHAIKYTIWSPKTPPCHKSPHRGIDTDPSALDQRRPWAHAPFSRP</sequence>
<organism evidence="2 3">
    <name type="scientific">Terfezia boudieri ATCC MYA-4762</name>
    <dbReference type="NCBI Taxonomy" id="1051890"/>
    <lineage>
        <taxon>Eukaryota</taxon>
        <taxon>Fungi</taxon>
        <taxon>Dikarya</taxon>
        <taxon>Ascomycota</taxon>
        <taxon>Pezizomycotina</taxon>
        <taxon>Pezizomycetes</taxon>
        <taxon>Pezizales</taxon>
        <taxon>Pezizaceae</taxon>
        <taxon>Terfezia</taxon>
    </lineage>
</organism>
<evidence type="ECO:0000313" key="2">
    <source>
        <dbReference type="EMBL" id="RPB29000.1"/>
    </source>
</evidence>
<dbReference type="InParanoid" id="A0A3N4M1R9"/>
<dbReference type="EMBL" id="ML121528">
    <property type="protein sequence ID" value="RPB29000.1"/>
    <property type="molecule type" value="Genomic_DNA"/>
</dbReference>
<evidence type="ECO:0000313" key="3">
    <source>
        <dbReference type="Proteomes" id="UP000267821"/>
    </source>
</evidence>
<proteinExistence type="predicted"/>
<gene>
    <name evidence="2" type="ORF">L211DRAFT_832878</name>
</gene>
<name>A0A3N4M1R9_9PEZI</name>
<protein>
    <submittedName>
        <fullName evidence="2">Uncharacterized protein</fullName>
    </submittedName>
</protein>
<dbReference type="Proteomes" id="UP000267821">
    <property type="component" value="Unassembled WGS sequence"/>
</dbReference>
<feature type="region of interest" description="Disordered" evidence="1">
    <location>
        <begin position="23"/>
        <end position="57"/>
    </location>
</feature>
<dbReference type="AlphaFoldDB" id="A0A3N4M1R9"/>